<proteinExistence type="predicted"/>
<accession>G2KR58</accession>
<dbReference type="Proteomes" id="UP000009286">
    <property type="component" value="Chromosome"/>
</dbReference>
<dbReference type="STRING" id="856793.MICA_365"/>
<keyword evidence="2" id="KW-1185">Reference proteome</keyword>
<organism evidence="1 2">
    <name type="scientific">Micavibrio aeruginosavorus (strain ARL-13)</name>
    <dbReference type="NCBI Taxonomy" id="856793"/>
    <lineage>
        <taxon>Bacteria</taxon>
        <taxon>Pseudomonadati</taxon>
        <taxon>Bdellovibrionota</taxon>
        <taxon>Bdellovibrionia</taxon>
        <taxon>Bdellovibrionales</taxon>
        <taxon>Pseudobdellovibrionaceae</taxon>
        <taxon>Micavibrio</taxon>
    </lineage>
</organism>
<dbReference type="KEGG" id="mai:MICA_365"/>
<dbReference type="AlphaFoldDB" id="G2KR58"/>
<name>G2KR58_MICAA</name>
<dbReference type="EMBL" id="CP002382">
    <property type="protein sequence ID" value="AEP08710.1"/>
    <property type="molecule type" value="Genomic_DNA"/>
</dbReference>
<evidence type="ECO:0000313" key="1">
    <source>
        <dbReference type="EMBL" id="AEP08710.1"/>
    </source>
</evidence>
<reference evidence="1 2" key="1">
    <citation type="journal article" date="2011" name="BMC Genomics">
        <title>Genomic insights into an obligate epibiotic bacterial predator: Micavibrio aeruginosavorus ARL-13.</title>
        <authorList>
            <person name="Wang Z."/>
            <person name="Kadouri D."/>
            <person name="Wu M."/>
        </authorList>
    </citation>
    <scope>NUCLEOTIDE SEQUENCE [LARGE SCALE GENOMIC DNA]</scope>
    <source>
        <strain evidence="1 2">ARL-13</strain>
    </source>
</reference>
<gene>
    <name evidence="1" type="ordered locus">MICA_365</name>
</gene>
<evidence type="ECO:0000313" key="2">
    <source>
        <dbReference type="Proteomes" id="UP000009286"/>
    </source>
</evidence>
<dbReference type="HOGENOM" id="CLU_3312667_0_0_5"/>
<sequence>MTGATTNSSALLRSSKSCITHTAGAVHSSRKVEIIAAPV</sequence>
<protein>
    <submittedName>
        <fullName evidence="1">Uncharacterized protein</fullName>
    </submittedName>
</protein>